<keyword evidence="3" id="KW-0539">Nucleus</keyword>
<dbReference type="Pfam" id="PF11705">
    <property type="entry name" value="RNA_pol_3_Rpc31"/>
    <property type="match status" value="1"/>
</dbReference>
<evidence type="ECO:0008006" key="7">
    <source>
        <dbReference type="Google" id="ProtNLM"/>
    </source>
</evidence>
<comment type="subcellular location">
    <subcellularLocation>
        <location evidence="1">Nucleus</location>
    </subcellularLocation>
</comment>
<dbReference type="InterPro" id="IPR024661">
    <property type="entry name" value="RNA_pol_III_Rpc31"/>
</dbReference>
<comment type="caution">
    <text evidence="5">The sequence shown here is derived from an EMBL/GenBank/DDBJ whole genome shotgun (WGS) entry which is preliminary data.</text>
</comment>
<name>A0A9J6BV07_POLVA</name>
<feature type="compositionally biased region" description="Acidic residues" evidence="4">
    <location>
        <begin position="167"/>
        <end position="186"/>
    </location>
</feature>
<dbReference type="OrthoDB" id="5377312at2759"/>
<dbReference type="GO" id="GO:0006383">
    <property type="term" value="P:transcription by RNA polymerase III"/>
    <property type="evidence" value="ECO:0007669"/>
    <property type="project" value="InterPro"/>
</dbReference>
<gene>
    <name evidence="5" type="ORF">PVAND_003755</name>
</gene>
<dbReference type="EMBL" id="JADBJN010000003">
    <property type="protein sequence ID" value="KAG5673735.1"/>
    <property type="molecule type" value="Genomic_DNA"/>
</dbReference>
<evidence type="ECO:0000256" key="1">
    <source>
        <dbReference type="ARBA" id="ARBA00004123"/>
    </source>
</evidence>
<keyword evidence="6" id="KW-1185">Reference proteome</keyword>
<dbReference type="PANTHER" id="PTHR15367:SF2">
    <property type="entry name" value="DNA-DIRECTED RNA POLYMERASE III SUBUNIT"/>
    <property type="match status" value="1"/>
</dbReference>
<dbReference type="PANTHER" id="PTHR15367">
    <property type="entry name" value="DNA-DIRECTED RNA POLYMERASE III"/>
    <property type="match status" value="1"/>
</dbReference>
<accession>A0A9J6BV07</accession>
<protein>
    <recommendedName>
        <fullName evidence="7">DNA-directed RNA polymerase III subunit</fullName>
    </recommendedName>
</protein>
<evidence type="ECO:0000313" key="5">
    <source>
        <dbReference type="EMBL" id="KAG5673735.1"/>
    </source>
</evidence>
<feature type="compositionally biased region" description="Acidic residues" evidence="4">
    <location>
        <begin position="200"/>
        <end position="213"/>
    </location>
</feature>
<proteinExistence type="inferred from homology"/>
<dbReference type="Proteomes" id="UP001107558">
    <property type="component" value="Chromosome 3"/>
</dbReference>
<feature type="region of interest" description="Disordered" evidence="4">
    <location>
        <begin position="148"/>
        <end position="213"/>
    </location>
</feature>
<sequence>MYQYRNSSFTKEQLTNLGITKEMNTSQQFNRPLFPLLQNKPIEIEKNNKAMDYKVLFKEDFRSRLFEIHNTASSAKKGTEMDNYSLQIAAALEKEHKKNLKFTIARKMMPAELNYQSNPKKRKDIAPALKSSKKRIIDVEKRLEVLEKKEANEKEEDEESEKPNNDSDAEAENQEDIEDPELDDETDYHNNYFDNGDNFYADEDDALDDGPIY</sequence>
<evidence type="ECO:0000313" key="6">
    <source>
        <dbReference type="Proteomes" id="UP001107558"/>
    </source>
</evidence>
<reference evidence="5" key="1">
    <citation type="submission" date="2021-03" db="EMBL/GenBank/DDBJ databases">
        <title>Chromosome level genome of the anhydrobiotic midge Polypedilum vanderplanki.</title>
        <authorList>
            <person name="Yoshida Y."/>
            <person name="Kikawada T."/>
            <person name="Gusev O."/>
        </authorList>
    </citation>
    <scope>NUCLEOTIDE SEQUENCE</scope>
    <source>
        <strain evidence="5">NIAS01</strain>
        <tissue evidence="5">Whole body or cell culture</tissue>
    </source>
</reference>
<comment type="similarity">
    <text evidence="2">Belongs to the eukaryotic RPC7 RNA polymerase subunit family.</text>
</comment>
<dbReference type="AlphaFoldDB" id="A0A9J6BV07"/>
<evidence type="ECO:0000256" key="2">
    <source>
        <dbReference type="ARBA" id="ARBA00008352"/>
    </source>
</evidence>
<organism evidence="5 6">
    <name type="scientific">Polypedilum vanderplanki</name>
    <name type="common">Sleeping chironomid midge</name>
    <dbReference type="NCBI Taxonomy" id="319348"/>
    <lineage>
        <taxon>Eukaryota</taxon>
        <taxon>Metazoa</taxon>
        <taxon>Ecdysozoa</taxon>
        <taxon>Arthropoda</taxon>
        <taxon>Hexapoda</taxon>
        <taxon>Insecta</taxon>
        <taxon>Pterygota</taxon>
        <taxon>Neoptera</taxon>
        <taxon>Endopterygota</taxon>
        <taxon>Diptera</taxon>
        <taxon>Nematocera</taxon>
        <taxon>Chironomoidea</taxon>
        <taxon>Chironomidae</taxon>
        <taxon>Chironominae</taxon>
        <taxon>Polypedilum</taxon>
        <taxon>Polypedilum</taxon>
    </lineage>
</organism>
<evidence type="ECO:0000256" key="4">
    <source>
        <dbReference type="SAM" id="MobiDB-lite"/>
    </source>
</evidence>
<evidence type="ECO:0000256" key="3">
    <source>
        <dbReference type="ARBA" id="ARBA00023242"/>
    </source>
</evidence>
<dbReference type="GO" id="GO:0005666">
    <property type="term" value="C:RNA polymerase III complex"/>
    <property type="evidence" value="ECO:0007669"/>
    <property type="project" value="TreeGrafter"/>
</dbReference>